<accession>A0A542BIH7</accession>
<name>A0A542BIH7_SERFO</name>
<dbReference type="EMBL" id="VISQ01000001">
    <property type="protein sequence ID" value="TVZ69138.1"/>
    <property type="molecule type" value="Genomic_DNA"/>
</dbReference>
<dbReference type="InterPro" id="IPR031854">
    <property type="entry name" value="FidL-like"/>
</dbReference>
<organism evidence="1">
    <name type="scientific">Serratia fonticola</name>
    <dbReference type="NCBI Taxonomy" id="47917"/>
    <lineage>
        <taxon>Bacteria</taxon>
        <taxon>Pseudomonadati</taxon>
        <taxon>Pseudomonadota</taxon>
        <taxon>Gammaproteobacteria</taxon>
        <taxon>Enterobacterales</taxon>
        <taxon>Yersiniaceae</taxon>
        <taxon>Serratia</taxon>
    </lineage>
</organism>
<dbReference type="OrthoDB" id="6593070at2"/>
<sequence>MRVKKLKLLTAILSLLFISNLLIYFERYLYVENIDCDSSLSIPIMRDGYNFSGTIHMTFKPNGSGSVAMTGSLARSGGKQSYDILRTVYFDYIYDNYSYLTLSNFVVKKNITDDTAEALFNNVLFDFSSASRQIRVEKLNDNAYLIENAFSPVFICIKK</sequence>
<proteinExistence type="predicted"/>
<protein>
    <submittedName>
        <fullName evidence="1">FidL-like putative membrane protein</fullName>
    </submittedName>
</protein>
<comment type="caution">
    <text evidence="1">The sequence shown here is derived from an EMBL/GenBank/DDBJ whole genome shotgun (WGS) entry which is preliminary data.</text>
</comment>
<reference evidence="1" key="1">
    <citation type="submission" date="2019-06" db="EMBL/GenBank/DDBJ databases">
        <authorList>
            <person name="Deangelis K."/>
            <person name="Huntemann M."/>
            <person name="Clum A."/>
            <person name="Pillay M."/>
            <person name="Palaniappan K."/>
            <person name="Varghese N."/>
            <person name="Mikhailova N."/>
            <person name="Stamatis D."/>
            <person name="Reddy T."/>
            <person name="Daum C."/>
            <person name="Shapiro N."/>
            <person name="Ivanova N."/>
            <person name="Kyrpides N."/>
            <person name="Woyke T."/>
        </authorList>
    </citation>
    <scope>NUCLEOTIDE SEQUENCE [LARGE SCALE GENOMIC DNA]</scope>
    <source>
        <strain evidence="1">128R</strain>
    </source>
</reference>
<dbReference type="AlphaFoldDB" id="A0A542BIH7"/>
<evidence type="ECO:0000313" key="1">
    <source>
        <dbReference type="EMBL" id="TVZ69138.1"/>
    </source>
</evidence>
<dbReference type="Pfam" id="PF15941">
    <property type="entry name" value="FidL_like"/>
    <property type="match status" value="1"/>
</dbReference>
<reference evidence="1" key="2">
    <citation type="submission" date="2019-08" db="EMBL/GenBank/DDBJ databases">
        <title>Investigation of anaerobic lignin degradation for improved lignocellulosic biofuels.</title>
        <authorList>
            <person name="Deangelis K.PhD."/>
        </authorList>
    </citation>
    <scope>NUCLEOTIDE SEQUENCE [LARGE SCALE GENOMIC DNA]</scope>
    <source>
        <strain evidence="1">128R</strain>
    </source>
</reference>
<gene>
    <name evidence="1" type="ORF">FHU10_1613</name>
</gene>